<evidence type="ECO:0000256" key="2">
    <source>
        <dbReference type="ARBA" id="ARBA00007362"/>
    </source>
</evidence>
<feature type="transmembrane region" description="Helical" evidence="8">
    <location>
        <begin position="52"/>
        <end position="70"/>
    </location>
</feature>
<dbReference type="GO" id="GO:0005886">
    <property type="term" value="C:plasma membrane"/>
    <property type="evidence" value="ECO:0007669"/>
    <property type="project" value="UniProtKB-SubCell"/>
</dbReference>
<keyword evidence="4" id="KW-1003">Cell membrane</keyword>
<organism evidence="10 11">
    <name type="scientific">Rhodococcus koreensis</name>
    <dbReference type="NCBI Taxonomy" id="99653"/>
    <lineage>
        <taxon>Bacteria</taxon>
        <taxon>Bacillati</taxon>
        <taxon>Actinomycetota</taxon>
        <taxon>Actinomycetes</taxon>
        <taxon>Mycobacteriales</taxon>
        <taxon>Nocardiaceae</taxon>
        <taxon>Rhodococcus</taxon>
    </lineage>
</organism>
<evidence type="ECO:0000313" key="10">
    <source>
        <dbReference type="EMBL" id="SEB33237.1"/>
    </source>
</evidence>
<keyword evidence="6 8" id="KW-1133">Transmembrane helix</keyword>
<proteinExistence type="inferred from homology"/>
<feature type="transmembrane region" description="Helical" evidence="8">
    <location>
        <begin position="244"/>
        <end position="265"/>
    </location>
</feature>
<evidence type="ECO:0000256" key="7">
    <source>
        <dbReference type="ARBA" id="ARBA00023136"/>
    </source>
</evidence>
<evidence type="ECO:0000256" key="5">
    <source>
        <dbReference type="ARBA" id="ARBA00022692"/>
    </source>
</evidence>
<keyword evidence="11" id="KW-1185">Reference proteome</keyword>
<evidence type="ECO:0000259" key="9">
    <source>
        <dbReference type="Pfam" id="PF00892"/>
    </source>
</evidence>
<dbReference type="OrthoDB" id="369870at2"/>
<reference evidence="11" key="1">
    <citation type="submission" date="2016-10" db="EMBL/GenBank/DDBJ databases">
        <authorList>
            <person name="Varghese N."/>
            <person name="Submissions S."/>
        </authorList>
    </citation>
    <scope>NUCLEOTIDE SEQUENCE [LARGE SCALE GENOMIC DNA]</scope>
    <source>
        <strain evidence="11">DSM 44498</strain>
    </source>
</reference>
<keyword evidence="3" id="KW-0813">Transport</keyword>
<evidence type="ECO:0000313" key="11">
    <source>
        <dbReference type="Proteomes" id="UP000183561"/>
    </source>
</evidence>
<dbReference type="PANTHER" id="PTHR22911">
    <property type="entry name" value="ACYL-MALONYL CONDENSING ENZYME-RELATED"/>
    <property type="match status" value="1"/>
</dbReference>
<evidence type="ECO:0000256" key="3">
    <source>
        <dbReference type="ARBA" id="ARBA00022448"/>
    </source>
</evidence>
<dbReference type="SUPFAM" id="SSF103481">
    <property type="entry name" value="Multidrug resistance efflux transporter EmrE"/>
    <property type="match status" value="2"/>
</dbReference>
<dbReference type="NCBIfam" id="TIGR00688">
    <property type="entry name" value="rarD"/>
    <property type="match status" value="1"/>
</dbReference>
<feature type="transmembrane region" description="Helical" evidence="8">
    <location>
        <begin position="110"/>
        <end position="128"/>
    </location>
</feature>
<dbReference type="InterPro" id="IPR004626">
    <property type="entry name" value="RarD"/>
</dbReference>
<comment type="similarity">
    <text evidence="2">Belongs to the EamA transporter family.</text>
</comment>
<feature type="transmembrane region" description="Helical" evidence="8">
    <location>
        <begin position="277"/>
        <end position="296"/>
    </location>
</feature>
<feature type="transmembrane region" description="Helical" evidence="8">
    <location>
        <begin position="135"/>
        <end position="152"/>
    </location>
</feature>
<feature type="transmembrane region" description="Helical" evidence="8">
    <location>
        <begin position="82"/>
        <end position="104"/>
    </location>
</feature>
<keyword evidence="5 8" id="KW-0812">Transmembrane</keyword>
<dbReference type="InterPro" id="IPR037185">
    <property type="entry name" value="EmrE-like"/>
</dbReference>
<feature type="transmembrane region" description="Helical" evidence="8">
    <location>
        <begin position="186"/>
        <end position="206"/>
    </location>
</feature>
<gene>
    <name evidence="10" type="ORF">SAMN04490239_0681</name>
</gene>
<sequence length="314" mass="33372">MTSPPTPQAVRAATSTSGLCAGLGAYAIWGAFPAFFGLLTFLSPLEVVAHRIVWTVVLMLAVLGFAGHLGELKGLPRRTWGMVAAASLFISINWGMYVFAVATGHVVEAALGYFINPLVSVLFGVIVFKESINRAQICAVILAAVAVAVLTVDYGRPPWIALTLAMSFASYGVVKKLIPLRPTVSLTAEGLVALPAALTILVVALLSGAPHAFSFGPAQTVLVVCLGPITAAPLLLFGRAAQAVPLVTLGILQYLTPGMQMMWGVLVVHEDMPPARWAGFILIWIALAVFTTNAVITLRSSRRVRRDDRDPAFR</sequence>
<feature type="transmembrane region" description="Helical" evidence="8">
    <location>
        <begin position="158"/>
        <end position="174"/>
    </location>
</feature>
<evidence type="ECO:0000256" key="8">
    <source>
        <dbReference type="SAM" id="Phobius"/>
    </source>
</evidence>
<feature type="transmembrane region" description="Helical" evidence="8">
    <location>
        <begin position="218"/>
        <end position="237"/>
    </location>
</feature>
<protein>
    <submittedName>
        <fullName evidence="10">Chloramphenicol-sensitive protein RarD</fullName>
    </submittedName>
</protein>
<dbReference type="Pfam" id="PF00892">
    <property type="entry name" value="EamA"/>
    <property type="match status" value="1"/>
</dbReference>
<dbReference type="InterPro" id="IPR000620">
    <property type="entry name" value="EamA_dom"/>
</dbReference>
<feature type="domain" description="EamA" evidence="9">
    <location>
        <begin position="17"/>
        <end position="151"/>
    </location>
</feature>
<name>A0A1H4IGR5_9NOCA</name>
<accession>A0A1H4IGR5</accession>
<dbReference type="AlphaFoldDB" id="A0A1H4IGR5"/>
<dbReference type="EMBL" id="FNSV01000004">
    <property type="protein sequence ID" value="SEB33237.1"/>
    <property type="molecule type" value="Genomic_DNA"/>
</dbReference>
<evidence type="ECO:0000256" key="6">
    <source>
        <dbReference type="ARBA" id="ARBA00022989"/>
    </source>
</evidence>
<evidence type="ECO:0000256" key="1">
    <source>
        <dbReference type="ARBA" id="ARBA00004651"/>
    </source>
</evidence>
<keyword evidence="7 8" id="KW-0472">Membrane</keyword>
<dbReference type="PANTHER" id="PTHR22911:SF137">
    <property type="entry name" value="SOLUTE CARRIER FAMILY 35 MEMBER G2-RELATED"/>
    <property type="match status" value="1"/>
</dbReference>
<comment type="subcellular location">
    <subcellularLocation>
        <location evidence="1">Cell membrane</location>
        <topology evidence="1">Multi-pass membrane protein</topology>
    </subcellularLocation>
</comment>
<dbReference type="RefSeq" id="WP_083395439.1">
    <property type="nucleotide sequence ID" value="NZ_FNSV01000004.1"/>
</dbReference>
<feature type="transmembrane region" description="Helical" evidence="8">
    <location>
        <begin position="12"/>
        <end position="32"/>
    </location>
</feature>
<dbReference type="Proteomes" id="UP000183561">
    <property type="component" value="Unassembled WGS sequence"/>
</dbReference>
<evidence type="ECO:0000256" key="4">
    <source>
        <dbReference type="ARBA" id="ARBA00022475"/>
    </source>
</evidence>